<name>A0A918SG21_9FLAO</name>
<evidence type="ECO:0000313" key="2">
    <source>
        <dbReference type="EMBL" id="GHA36652.1"/>
    </source>
</evidence>
<dbReference type="AlphaFoldDB" id="A0A918SG21"/>
<keyword evidence="1" id="KW-1133">Transmembrane helix</keyword>
<gene>
    <name evidence="2" type="ORF">GCM10007103_17730</name>
</gene>
<accession>A0A918SG21</accession>
<organism evidence="2 3">
    <name type="scientific">Salinimicrobium marinum</name>
    <dbReference type="NCBI Taxonomy" id="680283"/>
    <lineage>
        <taxon>Bacteria</taxon>
        <taxon>Pseudomonadati</taxon>
        <taxon>Bacteroidota</taxon>
        <taxon>Flavobacteriia</taxon>
        <taxon>Flavobacteriales</taxon>
        <taxon>Flavobacteriaceae</taxon>
        <taxon>Salinimicrobium</taxon>
    </lineage>
</organism>
<proteinExistence type="predicted"/>
<evidence type="ECO:0000256" key="1">
    <source>
        <dbReference type="SAM" id="Phobius"/>
    </source>
</evidence>
<dbReference type="EMBL" id="BMXB01000005">
    <property type="protein sequence ID" value="GHA36652.1"/>
    <property type="molecule type" value="Genomic_DNA"/>
</dbReference>
<dbReference type="RefSeq" id="WP_189604378.1">
    <property type="nucleotide sequence ID" value="NZ_BMXB01000005.1"/>
</dbReference>
<dbReference type="Proteomes" id="UP000610456">
    <property type="component" value="Unassembled WGS sequence"/>
</dbReference>
<keyword evidence="1" id="KW-0812">Transmembrane</keyword>
<reference evidence="2" key="1">
    <citation type="journal article" date="2014" name="Int. J. Syst. Evol. Microbiol.">
        <title>Complete genome sequence of Corynebacterium casei LMG S-19264T (=DSM 44701T), isolated from a smear-ripened cheese.</title>
        <authorList>
            <consortium name="US DOE Joint Genome Institute (JGI-PGF)"/>
            <person name="Walter F."/>
            <person name="Albersmeier A."/>
            <person name="Kalinowski J."/>
            <person name="Ruckert C."/>
        </authorList>
    </citation>
    <scope>NUCLEOTIDE SEQUENCE</scope>
    <source>
        <strain evidence="2">KCTC 12719</strain>
    </source>
</reference>
<evidence type="ECO:0000313" key="3">
    <source>
        <dbReference type="Proteomes" id="UP000610456"/>
    </source>
</evidence>
<comment type="caution">
    <text evidence="2">The sequence shown here is derived from an EMBL/GenBank/DDBJ whole genome shotgun (WGS) entry which is preliminary data.</text>
</comment>
<feature type="transmembrane region" description="Helical" evidence="1">
    <location>
        <begin position="31"/>
        <end position="51"/>
    </location>
</feature>
<protein>
    <submittedName>
        <fullName evidence="2">Uncharacterized protein</fullName>
    </submittedName>
</protein>
<keyword evidence="3" id="KW-1185">Reference proteome</keyword>
<keyword evidence="1" id="KW-0472">Membrane</keyword>
<reference evidence="2" key="2">
    <citation type="submission" date="2020-09" db="EMBL/GenBank/DDBJ databases">
        <authorList>
            <person name="Sun Q."/>
            <person name="Kim S."/>
        </authorList>
    </citation>
    <scope>NUCLEOTIDE SEQUENCE</scope>
    <source>
        <strain evidence="2">KCTC 12719</strain>
    </source>
</reference>
<sequence>MKLFLLQASEDVSESFAYKLGYGVGYVGANYFWELLIAFLLVVAATIYFIVKYRRNRSRDI</sequence>